<evidence type="ECO:0000313" key="6">
    <source>
        <dbReference type="Proteomes" id="UP000663891"/>
    </source>
</evidence>
<dbReference type="EMBL" id="CAJOAZ010000643">
    <property type="protein sequence ID" value="CAF3689279.1"/>
    <property type="molecule type" value="Genomic_DNA"/>
</dbReference>
<feature type="transmembrane region" description="Helical" evidence="1">
    <location>
        <begin position="69"/>
        <end position="92"/>
    </location>
</feature>
<evidence type="ECO:0000256" key="1">
    <source>
        <dbReference type="SAM" id="Phobius"/>
    </source>
</evidence>
<gene>
    <name evidence="3" type="ORF">JYZ213_LOCUS38275</name>
    <name evidence="4" type="ORF">OKA104_LOCUS1337</name>
    <name evidence="5" type="ORF">OXD698_LOCUS11478</name>
    <name evidence="2" type="ORF">VCS650_LOCUS13384</name>
</gene>
<keyword evidence="1" id="KW-0812">Transmembrane</keyword>
<evidence type="ECO:0000313" key="2">
    <source>
        <dbReference type="EMBL" id="CAF0975690.1"/>
    </source>
</evidence>
<proteinExistence type="predicted"/>
<protein>
    <submittedName>
        <fullName evidence="2">Uncharacterized protein</fullName>
    </submittedName>
</protein>
<sequence length="152" mass="18068">MLNSTIIIRDDNDDIYYNNENFPLTYDDNDYNSSSLLFNRSYYDELNHKLTKTYSSSSSSSFLSFSSPFTYIFLIIVCYLILTIILLTFSLYKQRQMEIENFYFGDSDEDIEQGKRYLIWKQLLIRNIKKGDMEPLLSNSNIQRETFPMDIV</sequence>
<dbReference type="Proteomes" id="UP000663844">
    <property type="component" value="Unassembled WGS sequence"/>
</dbReference>
<dbReference type="AlphaFoldDB" id="A0A814ER83"/>
<dbReference type="Proteomes" id="UP000663891">
    <property type="component" value="Unassembled WGS sequence"/>
</dbReference>
<accession>A0A814ER83</accession>
<reference evidence="2" key="1">
    <citation type="submission" date="2021-02" db="EMBL/GenBank/DDBJ databases">
        <authorList>
            <person name="Nowell W R."/>
        </authorList>
    </citation>
    <scope>NUCLEOTIDE SEQUENCE</scope>
</reference>
<dbReference type="EMBL" id="CAJOAY010000031">
    <property type="protein sequence ID" value="CAF3498068.1"/>
    <property type="molecule type" value="Genomic_DNA"/>
</dbReference>
<organism evidence="2 6">
    <name type="scientific">Adineta steineri</name>
    <dbReference type="NCBI Taxonomy" id="433720"/>
    <lineage>
        <taxon>Eukaryota</taxon>
        <taxon>Metazoa</taxon>
        <taxon>Spiralia</taxon>
        <taxon>Gnathifera</taxon>
        <taxon>Rotifera</taxon>
        <taxon>Eurotatoria</taxon>
        <taxon>Bdelloidea</taxon>
        <taxon>Adinetida</taxon>
        <taxon>Adinetidae</taxon>
        <taxon>Adineta</taxon>
    </lineage>
</organism>
<dbReference type="Proteomes" id="UP000663845">
    <property type="component" value="Unassembled WGS sequence"/>
</dbReference>
<keyword evidence="1" id="KW-1133">Transmembrane helix</keyword>
<comment type="caution">
    <text evidence="2">The sequence shown here is derived from an EMBL/GenBank/DDBJ whole genome shotgun (WGS) entry which is preliminary data.</text>
</comment>
<evidence type="ECO:0000313" key="3">
    <source>
        <dbReference type="EMBL" id="CAF1409330.1"/>
    </source>
</evidence>
<evidence type="ECO:0000313" key="4">
    <source>
        <dbReference type="EMBL" id="CAF3498068.1"/>
    </source>
</evidence>
<dbReference type="EMBL" id="CAJNON010000107">
    <property type="protein sequence ID" value="CAF0975690.1"/>
    <property type="molecule type" value="Genomic_DNA"/>
</dbReference>
<dbReference type="OrthoDB" id="10058537at2759"/>
<dbReference type="Proteomes" id="UP000663881">
    <property type="component" value="Unassembled WGS sequence"/>
</dbReference>
<dbReference type="EMBL" id="CAJNOG010001106">
    <property type="protein sequence ID" value="CAF1409330.1"/>
    <property type="molecule type" value="Genomic_DNA"/>
</dbReference>
<name>A0A814ER83_9BILA</name>
<keyword evidence="1" id="KW-0472">Membrane</keyword>
<evidence type="ECO:0000313" key="5">
    <source>
        <dbReference type="EMBL" id="CAF3689279.1"/>
    </source>
</evidence>